<evidence type="ECO:0000313" key="1">
    <source>
        <dbReference type="EMBL" id="MBP2319561.1"/>
    </source>
</evidence>
<evidence type="ECO:0000313" key="2">
    <source>
        <dbReference type="Proteomes" id="UP001519331"/>
    </source>
</evidence>
<comment type="caution">
    <text evidence="1">The sequence shown here is derived from an EMBL/GenBank/DDBJ whole genome shotgun (WGS) entry which is preliminary data.</text>
</comment>
<dbReference type="RefSeq" id="WP_210051518.1">
    <property type="nucleotide sequence ID" value="NZ_JAGINX010000002.1"/>
</dbReference>
<protein>
    <submittedName>
        <fullName evidence="1">Uncharacterized protein</fullName>
    </submittedName>
</protein>
<dbReference type="EMBL" id="JAGINX010000002">
    <property type="protein sequence ID" value="MBP2319561.1"/>
    <property type="molecule type" value="Genomic_DNA"/>
</dbReference>
<sequence length="108" mass="11610">MGYMYVQQHGAGVMVGVPDAAAAAMEALVKKRFAEGKGFIIDGLGDSSFQEPNLPVEAGETSTVLVHPNAHVVFTYKEPTLEDAQAQMNIIGQFLEESGTIRLSQEQV</sequence>
<name>A0ABS4T512_9MICC</name>
<accession>A0ABS4T512</accession>
<dbReference type="Proteomes" id="UP001519331">
    <property type="component" value="Unassembled WGS sequence"/>
</dbReference>
<organism evidence="1 2">
    <name type="scientific">Nesterenkonia lacusekhoensis</name>
    <dbReference type="NCBI Taxonomy" id="150832"/>
    <lineage>
        <taxon>Bacteria</taxon>
        <taxon>Bacillati</taxon>
        <taxon>Actinomycetota</taxon>
        <taxon>Actinomycetes</taxon>
        <taxon>Micrococcales</taxon>
        <taxon>Micrococcaceae</taxon>
        <taxon>Nesterenkonia</taxon>
    </lineage>
</organism>
<gene>
    <name evidence="1" type="ORF">JOF45_002644</name>
</gene>
<reference evidence="1 2" key="1">
    <citation type="submission" date="2021-03" db="EMBL/GenBank/DDBJ databases">
        <title>Sequencing the genomes of 1000 actinobacteria strains.</title>
        <authorList>
            <person name="Klenk H.-P."/>
        </authorList>
    </citation>
    <scope>NUCLEOTIDE SEQUENCE [LARGE SCALE GENOMIC DNA]</scope>
    <source>
        <strain evidence="1 2">DSM 12544</strain>
    </source>
</reference>
<keyword evidence="2" id="KW-1185">Reference proteome</keyword>
<proteinExistence type="predicted"/>